<protein>
    <submittedName>
        <fullName evidence="1">Uncharacterized protein</fullName>
    </submittedName>
</protein>
<comment type="caution">
    <text evidence="1">The sequence shown here is derived from an EMBL/GenBank/DDBJ whole genome shotgun (WGS) entry which is preliminary data.</text>
</comment>
<evidence type="ECO:0000313" key="2">
    <source>
        <dbReference type="Proteomes" id="UP001153334"/>
    </source>
</evidence>
<accession>A0ACC2J1D7</accession>
<keyword evidence="2" id="KW-1185">Reference proteome</keyword>
<gene>
    <name evidence="1" type="ORF">ONZ43_g2461</name>
</gene>
<reference evidence="1" key="1">
    <citation type="submission" date="2022-11" db="EMBL/GenBank/DDBJ databases">
        <title>Genome Sequence of Nemania bipapillata.</title>
        <authorList>
            <person name="Buettner E."/>
        </authorList>
    </citation>
    <scope>NUCLEOTIDE SEQUENCE</scope>
    <source>
        <strain evidence="1">CP14</strain>
    </source>
</reference>
<dbReference type="EMBL" id="JAPESX010000504">
    <property type="protein sequence ID" value="KAJ8120973.1"/>
    <property type="molecule type" value="Genomic_DNA"/>
</dbReference>
<name>A0ACC2J1D7_9PEZI</name>
<proteinExistence type="predicted"/>
<evidence type="ECO:0000313" key="1">
    <source>
        <dbReference type="EMBL" id="KAJ8120973.1"/>
    </source>
</evidence>
<organism evidence="1 2">
    <name type="scientific">Nemania bipapillata</name>
    <dbReference type="NCBI Taxonomy" id="110536"/>
    <lineage>
        <taxon>Eukaryota</taxon>
        <taxon>Fungi</taxon>
        <taxon>Dikarya</taxon>
        <taxon>Ascomycota</taxon>
        <taxon>Pezizomycotina</taxon>
        <taxon>Sordariomycetes</taxon>
        <taxon>Xylariomycetidae</taxon>
        <taxon>Xylariales</taxon>
        <taxon>Xylariaceae</taxon>
        <taxon>Nemania</taxon>
    </lineage>
</organism>
<dbReference type="Proteomes" id="UP001153334">
    <property type="component" value="Unassembled WGS sequence"/>
</dbReference>
<sequence length="552" mass="62141">MAPFINNEKLDSHDGSYQVPAQYVIPESLLGTRRPIKIIVIGFGFSGIHLSYILGKQIKNSNITLQFYEKNPGLGGTWFENSYPGCSCDIPAVNYQFTWHPKTDWKEYYAKAGETLQYLKDAVHHHKLDDNVKYNHRLTGAWWEPDKGQWAVRIQANGDRSTEFFDHAEILISATGVLKTHTAAWDHSLDLQNKIVGAIGNGSSSIQAVPAILKEASHVVNFVRSPSWVIGGLGTKYSGKEGANIEYSEAQKKTFKDDQENYLEYRKAVEIEMNPTFAFAIKGTKEQLDFHEYAASEMRRKLSNKPELAAKLIPTTFAPGCRRPNPGFGYLEAISSDKCTVTFSRIGEVTEAGIVTEDGTLHKLDVLVCGTGFDVSFKPAFPIIGQDGIDLRDVFKDIPDTYLSTMTPGFPNYFMMLGPFAPYGHGSVLPAMEVIARNIAMALEKFQTQNIKSLVPKKEAVADFREHRNLYMKRTVWDDPCSAWFKLGPRGETVLMWPGSRLHCFDVLLHPRWEDYDWEYLMGNRFSYWGNGFTTADVSTDGTDKAWYIAGV</sequence>